<evidence type="ECO:0000256" key="1">
    <source>
        <dbReference type="ARBA" id="ARBA00004123"/>
    </source>
</evidence>
<evidence type="ECO:0000313" key="11">
    <source>
        <dbReference type="RefSeq" id="XP_071904795.1"/>
    </source>
</evidence>
<feature type="compositionally biased region" description="Polar residues" evidence="7">
    <location>
        <begin position="393"/>
        <end position="413"/>
    </location>
</feature>
<feature type="compositionally biased region" description="Low complexity" evidence="7">
    <location>
        <begin position="9"/>
        <end position="24"/>
    </location>
</feature>
<keyword evidence="5" id="KW-0804">Transcription</keyword>
<evidence type="ECO:0000313" key="10">
    <source>
        <dbReference type="Proteomes" id="UP001652660"/>
    </source>
</evidence>
<reference evidence="11" key="1">
    <citation type="submission" date="2025-08" db="UniProtKB">
        <authorList>
            <consortium name="RefSeq"/>
        </authorList>
    </citation>
    <scope>IDENTIFICATION</scope>
    <source>
        <tissue evidence="11">Leaves</tissue>
    </source>
</reference>
<feature type="domain" description="Myb-like" evidence="8">
    <location>
        <begin position="77"/>
        <end position="127"/>
    </location>
</feature>
<dbReference type="InterPro" id="IPR017930">
    <property type="entry name" value="Myb_dom"/>
</dbReference>
<gene>
    <name evidence="11" type="primary">LOC140006581</name>
</gene>
<feature type="domain" description="HTH myb-type" evidence="9">
    <location>
        <begin position="24"/>
        <end position="76"/>
    </location>
</feature>
<feature type="region of interest" description="Disordered" evidence="7">
    <location>
        <begin position="391"/>
        <end position="413"/>
    </location>
</feature>
<feature type="domain" description="Myb-like" evidence="8">
    <location>
        <begin position="24"/>
        <end position="76"/>
    </location>
</feature>
<dbReference type="Proteomes" id="UP001652660">
    <property type="component" value="Chromosome 5e"/>
</dbReference>
<dbReference type="PANTHER" id="PTHR47995:SF23">
    <property type="entry name" value="TRANSCRIPTION FACTOR GAMYB-LIKE"/>
    <property type="match status" value="1"/>
</dbReference>
<feature type="domain" description="HTH myb-type" evidence="9">
    <location>
        <begin position="77"/>
        <end position="131"/>
    </location>
</feature>
<keyword evidence="3" id="KW-0805">Transcription regulation</keyword>
<evidence type="ECO:0000256" key="3">
    <source>
        <dbReference type="ARBA" id="ARBA00023015"/>
    </source>
</evidence>
<keyword evidence="10" id="KW-1185">Reference proteome</keyword>
<dbReference type="GeneID" id="140006581"/>
<dbReference type="PROSITE" id="PS50090">
    <property type="entry name" value="MYB_LIKE"/>
    <property type="match status" value="2"/>
</dbReference>
<dbReference type="Pfam" id="PF00249">
    <property type="entry name" value="Myb_DNA-binding"/>
    <property type="match status" value="2"/>
</dbReference>
<evidence type="ECO:0000256" key="6">
    <source>
        <dbReference type="ARBA" id="ARBA00023242"/>
    </source>
</evidence>
<accession>A0ABM4UC01</accession>
<dbReference type="PROSITE" id="PS51294">
    <property type="entry name" value="HTH_MYB"/>
    <property type="match status" value="2"/>
</dbReference>
<keyword evidence="2" id="KW-0677">Repeat</keyword>
<protein>
    <submittedName>
        <fullName evidence="11">Uncharacterized protein isoform X1</fullName>
    </submittedName>
</protein>
<feature type="compositionally biased region" description="Polar residues" evidence="7">
    <location>
        <begin position="462"/>
        <end position="473"/>
    </location>
</feature>
<evidence type="ECO:0000256" key="4">
    <source>
        <dbReference type="ARBA" id="ARBA00023125"/>
    </source>
</evidence>
<feature type="region of interest" description="Disordered" evidence="7">
    <location>
        <begin position="1"/>
        <end position="26"/>
    </location>
</feature>
<dbReference type="SUPFAM" id="SSF46689">
    <property type="entry name" value="Homeodomain-like"/>
    <property type="match status" value="1"/>
</dbReference>
<comment type="subcellular location">
    <subcellularLocation>
        <location evidence="1">Nucleus</location>
    </subcellularLocation>
</comment>
<dbReference type="RefSeq" id="XP_071904795.1">
    <property type="nucleotide sequence ID" value="XM_072048694.1"/>
</dbReference>
<feature type="region of interest" description="Disordered" evidence="7">
    <location>
        <begin position="453"/>
        <end position="473"/>
    </location>
</feature>
<proteinExistence type="predicted"/>
<keyword evidence="6" id="KW-0539">Nucleus</keyword>
<dbReference type="SMART" id="SM00717">
    <property type="entry name" value="SANT"/>
    <property type="match status" value="2"/>
</dbReference>
<keyword evidence="4" id="KW-0238">DNA-binding</keyword>
<evidence type="ECO:0000259" key="8">
    <source>
        <dbReference type="PROSITE" id="PS50090"/>
    </source>
</evidence>
<feature type="region of interest" description="Disordered" evidence="7">
    <location>
        <begin position="307"/>
        <end position="331"/>
    </location>
</feature>
<evidence type="ECO:0000256" key="2">
    <source>
        <dbReference type="ARBA" id="ARBA00022737"/>
    </source>
</evidence>
<dbReference type="InterPro" id="IPR009057">
    <property type="entry name" value="Homeodomain-like_sf"/>
</dbReference>
<dbReference type="CDD" id="cd00167">
    <property type="entry name" value="SANT"/>
    <property type="match status" value="2"/>
</dbReference>
<sequence>MAPDRSPSRKSSAASTSRSGGSLRHIMKKGPWTANEDALLMEYVRKNGEGNWNAVQRNSGLMRCGKSCRLRWSNHLRPNLKKGAFTQDEEALIVNLHAKFGNKWARMASQLPGRTDNEIKNYWNTRLKRRQRAGLPLYPVDIQPLNQYQPQNLQPSPSLVSFITAVDGKPKHSTPISIFDMFNPTTPPASTSQNQPLPSFLSDPSPNFKPAHNKNGIALSLSSVNSLLSLTSASLAFNNQGPSPLGASLPMPSLQFNCLNFGIANTVPVSHASFAQNDTGSGSNMGLPAIQSLVPETTSSGSDYMIATSSDADDRDEGHDHQGLSHGNSGLLEDVIDESQALTRAEKPKETCLNAEKSQGEFLWDYKLMEDVGGNVGEESDLNAILDEPYKDSTPTHSSIGVETTNASSQKSNPVEDDLFNLLDDIPLPVTMPDWYDGNGNDIDGQCSNWIEGDAGKENHQPEPSYSPVATTPEITDNNWTDGASYWKNLPGIY</sequence>
<name>A0ABM4UC01_COFAR</name>
<dbReference type="Gene3D" id="1.10.10.60">
    <property type="entry name" value="Homeodomain-like"/>
    <property type="match status" value="2"/>
</dbReference>
<evidence type="ECO:0000259" key="9">
    <source>
        <dbReference type="PROSITE" id="PS51294"/>
    </source>
</evidence>
<evidence type="ECO:0000256" key="7">
    <source>
        <dbReference type="SAM" id="MobiDB-lite"/>
    </source>
</evidence>
<organism evidence="10 11">
    <name type="scientific">Coffea arabica</name>
    <name type="common">Arabian coffee</name>
    <dbReference type="NCBI Taxonomy" id="13443"/>
    <lineage>
        <taxon>Eukaryota</taxon>
        <taxon>Viridiplantae</taxon>
        <taxon>Streptophyta</taxon>
        <taxon>Embryophyta</taxon>
        <taxon>Tracheophyta</taxon>
        <taxon>Spermatophyta</taxon>
        <taxon>Magnoliopsida</taxon>
        <taxon>eudicotyledons</taxon>
        <taxon>Gunneridae</taxon>
        <taxon>Pentapetalae</taxon>
        <taxon>asterids</taxon>
        <taxon>lamiids</taxon>
        <taxon>Gentianales</taxon>
        <taxon>Rubiaceae</taxon>
        <taxon>Ixoroideae</taxon>
        <taxon>Gardenieae complex</taxon>
        <taxon>Bertiereae - Coffeeae clade</taxon>
        <taxon>Coffeeae</taxon>
        <taxon>Coffea</taxon>
    </lineage>
</organism>
<dbReference type="InterPro" id="IPR001005">
    <property type="entry name" value="SANT/Myb"/>
</dbReference>
<dbReference type="PANTHER" id="PTHR47995">
    <property type="entry name" value="TRANSCRIPTION FACTOR MYB33-RELATED"/>
    <property type="match status" value="1"/>
</dbReference>
<evidence type="ECO:0000256" key="5">
    <source>
        <dbReference type="ARBA" id="ARBA00023163"/>
    </source>
</evidence>